<keyword evidence="3" id="KW-1185">Reference proteome</keyword>
<evidence type="ECO:0000256" key="1">
    <source>
        <dbReference type="SAM" id="MobiDB-lite"/>
    </source>
</evidence>
<feature type="region of interest" description="Disordered" evidence="1">
    <location>
        <begin position="100"/>
        <end position="129"/>
    </location>
</feature>
<dbReference type="GeneID" id="56144595"/>
<name>A0A7D6CMZ6_9EURY</name>
<organism evidence="2 3">
    <name type="scientific">Natrinema zhouii</name>
    <dbReference type="NCBI Taxonomy" id="1710539"/>
    <lineage>
        <taxon>Archaea</taxon>
        <taxon>Methanobacteriati</taxon>
        <taxon>Methanobacteriota</taxon>
        <taxon>Stenosarchaea group</taxon>
        <taxon>Halobacteria</taxon>
        <taxon>Halobacteriales</taxon>
        <taxon>Natrialbaceae</taxon>
        <taxon>Natrinema</taxon>
    </lineage>
</organism>
<dbReference type="AlphaFoldDB" id="A0A7D6CMZ6"/>
<sequence>MARASTPQTEAERRKRSKEVYERAIRAVDFNSGHRQPPLASKPSVVGTLNRAGYNLEEIHRAFAAAQGNGDLFQTTDDEGRTWIGINDRWKLREKIESNLSRVDDPREEPIGLANDRVQQLRLRSENNE</sequence>
<dbReference type="Proteomes" id="UP000510869">
    <property type="component" value="Chromosome"/>
</dbReference>
<gene>
    <name evidence="2" type="ORF">HYG81_15280</name>
</gene>
<evidence type="ECO:0000313" key="3">
    <source>
        <dbReference type="Proteomes" id="UP000510869"/>
    </source>
</evidence>
<protein>
    <submittedName>
        <fullName evidence="2">Uncharacterized protein</fullName>
    </submittedName>
</protein>
<evidence type="ECO:0000313" key="2">
    <source>
        <dbReference type="EMBL" id="QLK25432.1"/>
    </source>
</evidence>
<reference evidence="2 3" key="1">
    <citation type="submission" date="2020-07" db="EMBL/GenBank/DDBJ databases">
        <title>Natrinema (YPL30) sp. nov. and Haloterrigena xxxxxx (YPL8) sp. nov., isolated from a salt mine.</title>
        <authorList>
            <person name="Cui H."/>
        </authorList>
    </citation>
    <scope>NUCLEOTIDE SEQUENCE [LARGE SCALE GENOMIC DNA]</scope>
    <source>
        <strain evidence="2 3">YPL13</strain>
    </source>
</reference>
<accession>A0A7D6CMZ6</accession>
<dbReference type="KEGG" id="nay:HYG81_15280"/>
<dbReference type="OrthoDB" id="203534at2157"/>
<feature type="compositionally biased region" description="Basic and acidic residues" evidence="1">
    <location>
        <begin position="100"/>
        <end position="110"/>
    </location>
</feature>
<dbReference type="EMBL" id="CP059154">
    <property type="protein sequence ID" value="QLK25432.1"/>
    <property type="molecule type" value="Genomic_DNA"/>
</dbReference>
<proteinExistence type="predicted"/>
<dbReference type="RefSeq" id="WP_180840621.1">
    <property type="nucleotide sequence ID" value="NZ_CP059154.1"/>
</dbReference>